<dbReference type="Gene3D" id="1.25.40.20">
    <property type="entry name" value="Ankyrin repeat-containing domain"/>
    <property type="match status" value="3"/>
</dbReference>
<evidence type="ECO:0000313" key="6">
    <source>
        <dbReference type="EMBL" id="KAJ5462443.1"/>
    </source>
</evidence>
<dbReference type="OrthoDB" id="626167at2759"/>
<dbReference type="PROSITE" id="PS50297">
    <property type="entry name" value="ANK_REP_REGION"/>
    <property type="match status" value="2"/>
</dbReference>
<dbReference type="SUPFAM" id="SSF48403">
    <property type="entry name" value="Ankyrin repeat"/>
    <property type="match status" value="1"/>
</dbReference>
<name>A0A9X0BHX8_9EURO</name>
<dbReference type="Pfam" id="PF00023">
    <property type="entry name" value="Ank"/>
    <property type="match status" value="1"/>
</dbReference>
<sequence>MAESSLPGRAVTSALSSENSSELKQQSDPHTSVDPRFDRRFFIPHVYDFVSILKPADFHGVFQIPSLYLEPLAVDQSTVIGHGASFTTFKTAIPATPARSVTSEWNGSLVIVSESQESQVRHLVYKVARIAFTETGTPTPRTRHAMKAALMELYCLVHEPLREHPNIINLLGVAWGSNYFDPSHRLPVLVVEYADHGTLAQLQEKKDLGPDIRHCLAVNIGEGLKMLHRCGIIHGDVKSENILIFAHSEREFIAKLSDFGFSVIGEAASAEVDVGGTRPWKAPEAKSAVPKHLLQATDIYSYGLLLWRLATDGKDPFCFWVSSNLRGEAYLEELERIKEDDQPIRNTSLDVWFVPYILKKSLNFCLRPPQAFQVASGPFLSLAQQNSFYGRISPALEKCLSVNPTQRDLHEAVDLLTGDDHSYLGPTTTNGDDILLRMSYDHHILSWQQMRQLPPGVQSFVFSCFRAKVQEALSNQYINPPDCFVLASYYINGYGTEVNFEEARRLIERSSSTYLDHHSSRTYAFRIWKSLDPNYVPTTAMISNLAVMAVRGSRMAAIDLKEVAPEEYFEVESLIRDVHAGVGADFFYDEQMLGGFSYWQWVRTFDNQEILVRNLSTLNCIAEYKVNKRGDGILHMAASAGRIRAIETLLEAFSALTINQHNERGESPLLCACRAGQRTTVLRLLELGADASIVAPNGESCLHWLVTFNDDDIYAIGEALIRRGAELRVFTRERIAYSQLRATIDVDFQLPGTPLNWAVHHDRPCIIKFILEKASDPSGWGGFDTHLLYYAVSEGHDKVVEYLLSSEVRQLVQSFNIEPREAHSDLGVYSVSDINRPAGGDCRTPVLEAIRWNRKLIVELLVANGADPKAASKNPFSATEVNWTGLHILAAAGHYTEQSELVAFLIEAGLLIDGILNIEGGSHNPAETPFLVAVQHNAFDLATTFLEFGADPNALRLSSGLLSLERPTTVLGHIIASSSQHTIPRLRYLLERCPKNKTIDFIVEPARQLSALHRAAWAHQGILHRSPDHSRTGYLCRDDYDLVVNRGIIQELLEKWGYAGEHLNRRCKIHGRTALHLAVEAGNIQGVELLLEKEADASLCDDLGLTPTELAEELFNGVCDDISEAQDSYAAIIKMLLKKQHTNQRLHSTKGV</sequence>
<dbReference type="SMART" id="SM00248">
    <property type="entry name" value="ANK"/>
    <property type="match status" value="8"/>
</dbReference>
<dbReference type="PANTHER" id="PTHR24198">
    <property type="entry name" value="ANKYRIN REPEAT AND PROTEIN KINASE DOMAIN-CONTAINING PROTEIN"/>
    <property type="match status" value="1"/>
</dbReference>
<feature type="domain" description="Protein kinase" evidence="5">
    <location>
        <begin position="74"/>
        <end position="424"/>
    </location>
</feature>
<dbReference type="Gene3D" id="1.10.510.10">
    <property type="entry name" value="Transferase(Phosphotransferase) domain 1"/>
    <property type="match status" value="1"/>
</dbReference>
<dbReference type="InterPro" id="IPR036770">
    <property type="entry name" value="Ankyrin_rpt-contain_sf"/>
</dbReference>
<dbReference type="Pfam" id="PF00069">
    <property type="entry name" value="Pkinase"/>
    <property type="match status" value="1"/>
</dbReference>
<dbReference type="InterPro" id="IPR000719">
    <property type="entry name" value="Prot_kinase_dom"/>
</dbReference>
<feature type="repeat" description="ANK" evidence="3">
    <location>
        <begin position="664"/>
        <end position="696"/>
    </location>
</feature>
<feature type="region of interest" description="Disordered" evidence="4">
    <location>
        <begin position="1"/>
        <end position="32"/>
    </location>
</feature>
<feature type="repeat" description="ANK" evidence="3">
    <location>
        <begin position="1070"/>
        <end position="1102"/>
    </location>
</feature>
<dbReference type="InterPro" id="IPR008271">
    <property type="entry name" value="Ser/Thr_kinase_AS"/>
</dbReference>
<dbReference type="CDD" id="cd00180">
    <property type="entry name" value="PKc"/>
    <property type="match status" value="1"/>
</dbReference>
<dbReference type="PROSITE" id="PS50011">
    <property type="entry name" value="PROTEIN_KINASE_DOM"/>
    <property type="match status" value="1"/>
</dbReference>
<dbReference type="SMART" id="SM00220">
    <property type="entry name" value="S_TKc"/>
    <property type="match status" value="1"/>
</dbReference>
<evidence type="ECO:0000256" key="4">
    <source>
        <dbReference type="SAM" id="MobiDB-lite"/>
    </source>
</evidence>
<accession>A0A9X0BHX8</accession>
<dbReference type="Pfam" id="PF12796">
    <property type="entry name" value="Ank_2"/>
    <property type="match status" value="1"/>
</dbReference>
<comment type="caution">
    <text evidence="6">The sequence shown here is derived from an EMBL/GenBank/DDBJ whole genome shotgun (WGS) entry which is preliminary data.</text>
</comment>
<evidence type="ECO:0000256" key="3">
    <source>
        <dbReference type="PROSITE-ProRule" id="PRU00023"/>
    </source>
</evidence>
<dbReference type="PROSITE" id="PS00108">
    <property type="entry name" value="PROTEIN_KINASE_ST"/>
    <property type="match status" value="1"/>
</dbReference>
<dbReference type="InterPro" id="IPR002110">
    <property type="entry name" value="Ankyrin_rpt"/>
</dbReference>
<dbReference type="SUPFAM" id="SSF56112">
    <property type="entry name" value="Protein kinase-like (PK-like)"/>
    <property type="match status" value="1"/>
</dbReference>
<keyword evidence="1" id="KW-0677">Repeat</keyword>
<evidence type="ECO:0000256" key="2">
    <source>
        <dbReference type="ARBA" id="ARBA00023043"/>
    </source>
</evidence>
<protein>
    <recommendedName>
        <fullName evidence="5">Protein kinase domain-containing protein</fullName>
    </recommendedName>
</protein>
<dbReference type="PANTHER" id="PTHR24198:SF165">
    <property type="entry name" value="ANKYRIN REPEAT-CONTAINING PROTEIN-RELATED"/>
    <property type="match status" value="1"/>
</dbReference>
<reference evidence="6" key="2">
    <citation type="journal article" date="2023" name="IMA Fungus">
        <title>Comparative genomic study of the Penicillium genus elucidates a diverse pangenome and 15 lateral gene transfer events.</title>
        <authorList>
            <person name="Petersen C."/>
            <person name="Sorensen T."/>
            <person name="Nielsen M.R."/>
            <person name="Sondergaard T.E."/>
            <person name="Sorensen J.L."/>
            <person name="Fitzpatrick D.A."/>
            <person name="Frisvad J.C."/>
            <person name="Nielsen K.L."/>
        </authorList>
    </citation>
    <scope>NUCLEOTIDE SEQUENCE</scope>
    <source>
        <strain evidence="6">IBT 17660</strain>
    </source>
</reference>
<gene>
    <name evidence="6" type="ORF">N7530_010648</name>
</gene>
<dbReference type="Proteomes" id="UP001147760">
    <property type="component" value="Unassembled WGS sequence"/>
</dbReference>
<evidence type="ECO:0000256" key="1">
    <source>
        <dbReference type="ARBA" id="ARBA00022737"/>
    </source>
</evidence>
<keyword evidence="2 3" id="KW-0040">ANK repeat</keyword>
<evidence type="ECO:0000313" key="7">
    <source>
        <dbReference type="Proteomes" id="UP001147760"/>
    </source>
</evidence>
<feature type="compositionally biased region" description="Polar residues" evidence="4">
    <location>
        <begin position="13"/>
        <end position="24"/>
    </location>
</feature>
<evidence type="ECO:0000259" key="5">
    <source>
        <dbReference type="PROSITE" id="PS50011"/>
    </source>
</evidence>
<dbReference type="AlphaFoldDB" id="A0A9X0BHX8"/>
<dbReference type="PROSITE" id="PS50088">
    <property type="entry name" value="ANK_REPEAT"/>
    <property type="match status" value="2"/>
</dbReference>
<dbReference type="EMBL" id="JAPWDO010000007">
    <property type="protein sequence ID" value="KAJ5462443.1"/>
    <property type="molecule type" value="Genomic_DNA"/>
</dbReference>
<dbReference type="GO" id="GO:0004672">
    <property type="term" value="F:protein kinase activity"/>
    <property type="evidence" value="ECO:0007669"/>
    <property type="project" value="InterPro"/>
</dbReference>
<organism evidence="6 7">
    <name type="scientific">Penicillium desertorum</name>
    <dbReference type="NCBI Taxonomy" id="1303715"/>
    <lineage>
        <taxon>Eukaryota</taxon>
        <taxon>Fungi</taxon>
        <taxon>Dikarya</taxon>
        <taxon>Ascomycota</taxon>
        <taxon>Pezizomycotina</taxon>
        <taxon>Eurotiomycetes</taxon>
        <taxon>Eurotiomycetidae</taxon>
        <taxon>Eurotiales</taxon>
        <taxon>Aspergillaceae</taxon>
        <taxon>Penicillium</taxon>
    </lineage>
</organism>
<reference evidence="6" key="1">
    <citation type="submission" date="2022-12" db="EMBL/GenBank/DDBJ databases">
        <authorList>
            <person name="Petersen C."/>
        </authorList>
    </citation>
    <scope>NUCLEOTIDE SEQUENCE</scope>
    <source>
        <strain evidence="6">IBT 17660</strain>
    </source>
</reference>
<dbReference type="GO" id="GO:0005524">
    <property type="term" value="F:ATP binding"/>
    <property type="evidence" value="ECO:0007669"/>
    <property type="project" value="InterPro"/>
</dbReference>
<proteinExistence type="predicted"/>
<dbReference type="InterPro" id="IPR011009">
    <property type="entry name" value="Kinase-like_dom_sf"/>
</dbReference>
<keyword evidence="7" id="KW-1185">Reference proteome</keyword>